<keyword evidence="3" id="KW-0479">Metal-binding</keyword>
<dbReference type="OrthoDB" id="9799640at2"/>
<dbReference type="InterPro" id="IPR036010">
    <property type="entry name" value="2Fe-2S_ferredoxin-like_sf"/>
</dbReference>
<organism evidence="8 9">
    <name type="scientific">Rhizorhabdus wittichii (strain DSM 6014 / CCUG 31198 / JCM 15750 / NBRC 105917 / EY 4224 / RW1)</name>
    <name type="common">Sphingomonas wittichii</name>
    <dbReference type="NCBI Taxonomy" id="392499"/>
    <lineage>
        <taxon>Bacteria</taxon>
        <taxon>Pseudomonadati</taxon>
        <taxon>Pseudomonadota</taxon>
        <taxon>Alphaproteobacteria</taxon>
        <taxon>Sphingomonadales</taxon>
        <taxon>Sphingomonadaceae</taxon>
        <taxon>Rhizorhabdus</taxon>
    </lineage>
</organism>
<dbReference type="Gene3D" id="3.10.20.30">
    <property type="match status" value="1"/>
</dbReference>
<evidence type="ECO:0000259" key="7">
    <source>
        <dbReference type="PROSITE" id="PS51085"/>
    </source>
</evidence>
<keyword evidence="8" id="KW-0614">Plasmid</keyword>
<evidence type="ECO:0000256" key="6">
    <source>
        <dbReference type="ARBA" id="ARBA00034078"/>
    </source>
</evidence>
<proteinExistence type="inferred from homology"/>
<keyword evidence="9" id="KW-1185">Reference proteome</keyword>
<dbReference type="InterPro" id="IPR012675">
    <property type="entry name" value="Beta-grasp_dom_sf"/>
</dbReference>
<comment type="similarity">
    <text evidence="1">Belongs to the adrenodoxin/putidaredoxin family.</text>
</comment>
<dbReference type="Proteomes" id="UP000001989">
    <property type="component" value="Plasmid pSWIT02"/>
</dbReference>
<evidence type="ECO:0000256" key="4">
    <source>
        <dbReference type="ARBA" id="ARBA00023004"/>
    </source>
</evidence>
<feature type="domain" description="2Fe-2S ferredoxin-type" evidence="7">
    <location>
        <begin position="2"/>
        <end position="105"/>
    </location>
</feature>
<dbReference type="GO" id="GO:0051537">
    <property type="term" value="F:2 iron, 2 sulfur cluster binding"/>
    <property type="evidence" value="ECO:0007669"/>
    <property type="project" value="UniProtKB-KW"/>
</dbReference>
<dbReference type="PANTHER" id="PTHR23426:SF65">
    <property type="entry name" value="FERREDOXIN-2, MITOCHONDRIAL"/>
    <property type="match status" value="1"/>
</dbReference>
<sequence>MPKVVFVAADGREIETNVDIGTDLMHAGLYNSVPGLLGECSGGLACATCRVHVPAEWQGVLPAALPAEAELLGFCEESPPEARLSCQIKMTQELDGLRLLVPEDQD</sequence>
<dbReference type="PANTHER" id="PTHR23426">
    <property type="entry name" value="FERREDOXIN/ADRENODOXIN"/>
    <property type="match status" value="1"/>
</dbReference>
<comment type="cofactor">
    <cofactor evidence="6">
        <name>[2Fe-2S] cluster</name>
        <dbReference type="ChEBI" id="CHEBI:190135"/>
    </cofactor>
</comment>
<evidence type="ECO:0000256" key="5">
    <source>
        <dbReference type="ARBA" id="ARBA00023014"/>
    </source>
</evidence>
<geneLocation type="plasmid" evidence="8 9">
    <name>pSWIT02</name>
</geneLocation>
<dbReference type="GO" id="GO:0046872">
    <property type="term" value="F:metal ion binding"/>
    <property type="evidence" value="ECO:0007669"/>
    <property type="project" value="UniProtKB-KW"/>
</dbReference>
<dbReference type="Pfam" id="PF00111">
    <property type="entry name" value="Fer2"/>
    <property type="match status" value="1"/>
</dbReference>
<dbReference type="SUPFAM" id="SSF54292">
    <property type="entry name" value="2Fe-2S ferredoxin-like"/>
    <property type="match status" value="1"/>
</dbReference>
<evidence type="ECO:0000313" key="9">
    <source>
        <dbReference type="Proteomes" id="UP000001989"/>
    </source>
</evidence>
<evidence type="ECO:0000256" key="3">
    <source>
        <dbReference type="ARBA" id="ARBA00022723"/>
    </source>
</evidence>
<dbReference type="EMBL" id="CP000701">
    <property type="protein sequence ID" value="ABQ71698.1"/>
    <property type="molecule type" value="Genomic_DNA"/>
</dbReference>
<dbReference type="AlphaFoldDB" id="A0A9J9HHB4"/>
<keyword evidence="5" id="KW-0411">Iron-sulfur</keyword>
<name>A0A9J9HHB4_RHIWR</name>
<dbReference type="GO" id="GO:0009055">
    <property type="term" value="F:electron transfer activity"/>
    <property type="evidence" value="ECO:0007669"/>
    <property type="project" value="TreeGrafter"/>
</dbReference>
<evidence type="ECO:0000256" key="2">
    <source>
        <dbReference type="ARBA" id="ARBA00022714"/>
    </source>
</evidence>
<gene>
    <name evidence="8" type="ordered locus">Swit_5088</name>
</gene>
<dbReference type="GO" id="GO:0140647">
    <property type="term" value="P:P450-containing electron transport chain"/>
    <property type="evidence" value="ECO:0007669"/>
    <property type="project" value="InterPro"/>
</dbReference>
<reference evidence="8 9" key="1">
    <citation type="journal article" date="2010" name="J. Bacteriol.">
        <title>Genome sequence of the dioxin-mineralizing bacterium Sphingomonas wittichii RW1.</title>
        <authorList>
            <person name="Miller T.R."/>
            <person name="Delcher A.L."/>
            <person name="Salzberg S.L."/>
            <person name="Saunders E."/>
            <person name="Detter J.C."/>
            <person name="Halden R.U."/>
        </authorList>
    </citation>
    <scope>NUCLEOTIDE SEQUENCE [LARGE SCALE GENOMIC DNA]</scope>
    <source>
        <strain evidence="9">DSM 6014 / CCUG 31198 / JCM 15750 / NBRC 105917 / EY 4224 / RW1</strain>
    </source>
</reference>
<dbReference type="InterPro" id="IPR001055">
    <property type="entry name" value="Adrenodoxin-like"/>
</dbReference>
<dbReference type="PROSITE" id="PS51085">
    <property type="entry name" value="2FE2S_FER_2"/>
    <property type="match status" value="1"/>
</dbReference>
<protein>
    <submittedName>
        <fullName evidence="8">Ferredoxin</fullName>
    </submittedName>
</protein>
<accession>A0A9J9HHB4</accession>
<evidence type="ECO:0000313" key="8">
    <source>
        <dbReference type="EMBL" id="ABQ71698.1"/>
    </source>
</evidence>
<dbReference type="KEGG" id="swi:Swit_5088"/>
<keyword evidence="2" id="KW-0001">2Fe-2S</keyword>
<dbReference type="InterPro" id="IPR001041">
    <property type="entry name" value="2Fe-2S_ferredoxin-type"/>
</dbReference>
<dbReference type="CDD" id="cd00207">
    <property type="entry name" value="fer2"/>
    <property type="match status" value="1"/>
</dbReference>
<evidence type="ECO:0000256" key="1">
    <source>
        <dbReference type="ARBA" id="ARBA00010914"/>
    </source>
</evidence>
<keyword evidence="4" id="KW-0408">Iron</keyword>